<evidence type="ECO:0000313" key="3">
    <source>
        <dbReference type="Proteomes" id="UP000300879"/>
    </source>
</evidence>
<name>A0A4P8XMQ2_9BACL</name>
<dbReference type="PANTHER" id="PTHR42779">
    <property type="entry name" value="PROTEIN YNJB"/>
    <property type="match status" value="1"/>
</dbReference>
<proteinExistence type="predicted"/>
<protein>
    <recommendedName>
        <fullName evidence="4">ABC transporter substrate-binding protein</fullName>
    </recommendedName>
</protein>
<dbReference type="PROSITE" id="PS51257">
    <property type="entry name" value="PROKAR_LIPOPROTEIN"/>
    <property type="match status" value="1"/>
</dbReference>
<feature type="signal peptide" evidence="1">
    <location>
        <begin position="1"/>
        <end position="25"/>
    </location>
</feature>
<dbReference type="NCBIfam" id="NF008633">
    <property type="entry name" value="PRK11622.1"/>
    <property type="match status" value="1"/>
</dbReference>
<dbReference type="AlphaFoldDB" id="A0A4P8XMQ2"/>
<dbReference type="Proteomes" id="UP000300879">
    <property type="component" value="Chromosome"/>
</dbReference>
<dbReference type="Pfam" id="PF13416">
    <property type="entry name" value="SBP_bac_8"/>
    <property type="match status" value="1"/>
</dbReference>
<evidence type="ECO:0008006" key="4">
    <source>
        <dbReference type="Google" id="ProtNLM"/>
    </source>
</evidence>
<dbReference type="RefSeq" id="WP_138225914.1">
    <property type="nucleotide sequence ID" value="NZ_CP040396.1"/>
</dbReference>
<dbReference type="OrthoDB" id="3239593at2"/>
<organism evidence="2 3">
    <name type="scientific">Paenibacillus algicola</name>
    <dbReference type="NCBI Taxonomy" id="2565926"/>
    <lineage>
        <taxon>Bacteria</taxon>
        <taxon>Bacillati</taxon>
        <taxon>Bacillota</taxon>
        <taxon>Bacilli</taxon>
        <taxon>Bacillales</taxon>
        <taxon>Paenibacillaceae</taxon>
        <taxon>Paenibacillus</taxon>
    </lineage>
</organism>
<gene>
    <name evidence="2" type="ORF">E6C60_2257</name>
</gene>
<evidence type="ECO:0000256" key="1">
    <source>
        <dbReference type="SAM" id="SignalP"/>
    </source>
</evidence>
<feature type="chain" id="PRO_5039540968" description="ABC transporter substrate-binding protein" evidence="1">
    <location>
        <begin position="26"/>
        <end position="424"/>
    </location>
</feature>
<dbReference type="KEGG" id="palo:E6C60_2257"/>
<evidence type="ECO:0000313" key="2">
    <source>
        <dbReference type="EMBL" id="QCT02970.1"/>
    </source>
</evidence>
<keyword evidence="1" id="KW-0732">Signal</keyword>
<reference evidence="2 3" key="1">
    <citation type="submission" date="2019-05" db="EMBL/GenBank/DDBJ databases">
        <authorList>
            <person name="Chen C."/>
        </authorList>
    </citation>
    <scope>NUCLEOTIDE SEQUENCE [LARGE SCALE GENOMIC DNA]</scope>
    <source>
        <strain evidence="2 3">HB172198</strain>
    </source>
</reference>
<dbReference type="SUPFAM" id="SSF53850">
    <property type="entry name" value="Periplasmic binding protein-like II"/>
    <property type="match status" value="1"/>
</dbReference>
<sequence length="424" mass="47533">MKKPMAALILWLSAAMVLSSCSSGSLEVVRSAEDASLLSGSSWEQVVDEAKGQQVNWYLWGGSDVINSYVDQTVGRVLKDEYGVTLKRIPVNDTAEAVNKVLNEKQAGRHEEGSVDLIWINGENFNTLKQAEALFGPFAEILPNAQYVDYSNPAIQKDFGNDTEGMESVWGSAQFQFVYNASTVDPDELPRSYEELKVWIQNNPGRFTYNAPPDFIGTRFVKQLFYELSGGYEQWEKPLDQAEFKKAVEPVWSYLNEIKPHLWRGGETYPKSIAELQTLFNNNEVDFTFVQDLGGIQAEINKGRMPETARPYVFRTGTIGDYHYVAIPYNAKHKAAAMVTANLLLEPEMQFKKMGTQEGWGDGLGIHPAKLEGEAASQYKQIQSDAGETAVPAEVLLKHKLPDLSPAYNQALEEGWRKHVLFQK</sequence>
<dbReference type="EMBL" id="CP040396">
    <property type="protein sequence ID" value="QCT02970.1"/>
    <property type="molecule type" value="Genomic_DNA"/>
</dbReference>
<accession>A0A4P8XMQ2</accession>
<dbReference type="Gene3D" id="3.40.190.10">
    <property type="entry name" value="Periplasmic binding protein-like II"/>
    <property type="match status" value="2"/>
</dbReference>
<dbReference type="InterPro" id="IPR027020">
    <property type="entry name" value="YnjB"/>
</dbReference>
<dbReference type="InterPro" id="IPR006059">
    <property type="entry name" value="SBP"/>
</dbReference>
<dbReference type="PIRSF" id="PIRSF029172">
    <property type="entry name" value="UCP029172_ABC_sbc_YnjB"/>
    <property type="match status" value="1"/>
</dbReference>
<keyword evidence="3" id="KW-1185">Reference proteome</keyword>
<dbReference type="PANTHER" id="PTHR42779:SF1">
    <property type="entry name" value="PROTEIN YNJB"/>
    <property type="match status" value="1"/>
</dbReference>